<dbReference type="InterPro" id="IPR000095">
    <property type="entry name" value="CRIB_dom"/>
</dbReference>
<dbReference type="PROSITE" id="PS50011">
    <property type="entry name" value="PROTEIN_KINASE_DOM"/>
    <property type="match status" value="1"/>
</dbReference>
<dbReference type="SUPFAM" id="SSF50729">
    <property type="entry name" value="PH domain-like"/>
    <property type="match status" value="1"/>
</dbReference>
<feature type="region of interest" description="Disordered" evidence="11">
    <location>
        <begin position="225"/>
        <end position="272"/>
    </location>
</feature>
<dbReference type="PANTHER" id="PTHR45832">
    <property type="entry name" value="SERINE/THREONINE-PROTEIN KINASE SAMKA-RELATED-RELATED"/>
    <property type="match status" value="1"/>
</dbReference>
<dbReference type="InterPro" id="IPR036936">
    <property type="entry name" value="CRIB_dom_sf"/>
</dbReference>
<sequence length="721" mass="80089">MYPDDSQQPSTHPLSKYTLTPIQPLRDQTTPNASGVLKHGYISVKEEGLKAFIWSKRYMTLRELTLSFHRNESTPQAVSLIFLKDITAVTRTDLKAYCFELVTKDRSYFLSCKNDDELYSWMHEIYSRSPLMGVSNPTNFVHNVHVGFDPNTGNFQGMPEAWTKLLTGSAITKEDYANNPQAVLEVLEFYTDQTKRNEQEYGHASLIPNTMPLMPSDMENDRWANLMPRQAPPPPSNKPDRPQRPERPDRPDDGHLRPSIPERSISVDNIQVTQRMSSLAIYDDRGNQQGGSRPPASNRPAPPRPPNALRPDYAPPSPTSPRAPNHQFSSSPNKPYHAPAPPVPHQAPTPSSSPSSPRQPGPHAPPPRSNTAPLQTGPGSNPYGADPHAPRVPVPVRPGVADAAAALNGQGPQQEPKVVVERRISTMTEAQIMEKLRSVVSSGDPTTLYSKIKKVGQGASGSVYVAKHLTTNTKVAIKQMDLSLQPRKELIVNEILVMKESTNPNIVNYLDSFLVRGQELWVVMEYMEGGALTDVIENNKLAESQIAAICLETCKGLQHLHSQNIIHRDIKSDNVLLDSYGHVKITDFGFCAKLTDQKNKRATMVGTPYWMAPEVVKQKEYGAKVDIWSLGIMAIEMIEQEPPYLDEEPLKALYLIATNGTPALKKPETLSPELKNFLAVCLCVDVKSRATAKELLDHEFLKRSGPLASLRPLLDFKTKGN</sequence>
<dbReference type="SUPFAM" id="SSF56112">
    <property type="entry name" value="Protein kinase-like (PK-like)"/>
    <property type="match status" value="1"/>
</dbReference>
<keyword evidence="5 10" id="KW-0547">Nucleotide-binding</keyword>
<keyword evidence="4" id="KW-0808">Transferase</keyword>
<dbReference type="FunFam" id="3.90.810.10:FF:000005">
    <property type="entry name" value="Non-specific serine/threonine protein kinase"/>
    <property type="match status" value="1"/>
</dbReference>
<dbReference type="Gene3D" id="3.30.200.20">
    <property type="entry name" value="Phosphorylase Kinase, domain 1"/>
    <property type="match status" value="1"/>
</dbReference>
<dbReference type="FunFam" id="3.30.200.20:FF:000705">
    <property type="entry name" value="Non-specific serine/threonine protein kinase"/>
    <property type="match status" value="1"/>
</dbReference>
<dbReference type="InterPro" id="IPR008271">
    <property type="entry name" value="Ser/Thr_kinase_AS"/>
</dbReference>
<dbReference type="PROSITE" id="PS00108">
    <property type="entry name" value="PROTEIN_KINASE_ST"/>
    <property type="match status" value="1"/>
</dbReference>
<dbReference type="EMBL" id="JAAAJB010000153">
    <property type="protein sequence ID" value="KAG0263911.1"/>
    <property type="molecule type" value="Genomic_DNA"/>
</dbReference>
<dbReference type="CDD" id="cd13279">
    <property type="entry name" value="PH_Cla4_Ste20"/>
    <property type="match status" value="1"/>
</dbReference>
<comment type="catalytic activity">
    <reaction evidence="8">
        <text>L-threonyl-[protein] + ATP = O-phospho-L-threonyl-[protein] + ADP + H(+)</text>
        <dbReference type="Rhea" id="RHEA:46608"/>
        <dbReference type="Rhea" id="RHEA-COMP:11060"/>
        <dbReference type="Rhea" id="RHEA-COMP:11605"/>
        <dbReference type="ChEBI" id="CHEBI:15378"/>
        <dbReference type="ChEBI" id="CHEBI:30013"/>
        <dbReference type="ChEBI" id="CHEBI:30616"/>
        <dbReference type="ChEBI" id="CHEBI:61977"/>
        <dbReference type="ChEBI" id="CHEBI:456216"/>
        <dbReference type="EC" id="2.7.11.1"/>
    </reaction>
</comment>
<dbReference type="SMART" id="SM00220">
    <property type="entry name" value="S_TKc"/>
    <property type="match status" value="1"/>
</dbReference>
<dbReference type="SMART" id="SM00285">
    <property type="entry name" value="PBD"/>
    <property type="match status" value="1"/>
</dbReference>
<evidence type="ECO:0000256" key="2">
    <source>
        <dbReference type="ARBA" id="ARBA00012513"/>
    </source>
</evidence>
<dbReference type="InterPro" id="IPR011009">
    <property type="entry name" value="Kinase-like_dom_sf"/>
</dbReference>
<feature type="compositionally biased region" description="Polar residues" evidence="11">
    <location>
        <begin position="370"/>
        <end position="379"/>
    </location>
</feature>
<evidence type="ECO:0000313" key="16">
    <source>
        <dbReference type="Proteomes" id="UP000807716"/>
    </source>
</evidence>
<feature type="domain" description="Protein kinase" evidence="13">
    <location>
        <begin position="449"/>
        <end position="701"/>
    </location>
</feature>
<feature type="region of interest" description="Disordered" evidence="11">
    <location>
        <begin position="284"/>
        <end position="396"/>
    </location>
</feature>
<dbReference type="PROSITE" id="PS50003">
    <property type="entry name" value="PH_DOMAIN"/>
    <property type="match status" value="1"/>
</dbReference>
<name>A0A9P6QA76_9FUNG</name>
<dbReference type="InterPro" id="IPR051931">
    <property type="entry name" value="PAK3-like"/>
</dbReference>
<dbReference type="Gene3D" id="2.30.29.30">
    <property type="entry name" value="Pleckstrin-homology domain (PH domain)/Phosphotyrosine-binding domain (PTB)"/>
    <property type="match status" value="1"/>
</dbReference>
<dbReference type="Gene3D" id="1.10.510.10">
    <property type="entry name" value="Transferase(Phosphotransferase) domain 1"/>
    <property type="match status" value="1"/>
</dbReference>
<feature type="region of interest" description="Disordered" evidence="11">
    <location>
        <begin position="1"/>
        <end position="21"/>
    </location>
</feature>
<dbReference type="AlphaFoldDB" id="A0A9P6QA76"/>
<proteinExistence type="inferred from homology"/>
<dbReference type="InterPro" id="IPR001849">
    <property type="entry name" value="PH_domain"/>
</dbReference>
<evidence type="ECO:0000256" key="5">
    <source>
        <dbReference type="ARBA" id="ARBA00022741"/>
    </source>
</evidence>
<evidence type="ECO:0000256" key="1">
    <source>
        <dbReference type="ARBA" id="ARBA00008874"/>
    </source>
</evidence>
<dbReference type="Proteomes" id="UP000807716">
    <property type="component" value="Unassembled WGS sequence"/>
</dbReference>
<dbReference type="OrthoDB" id="248923at2759"/>
<evidence type="ECO:0000256" key="6">
    <source>
        <dbReference type="ARBA" id="ARBA00022777"/>
    </source>
</evidence>
<dbReference type="InterPro" id="IPR033923">
    <property type="entry name" value="PAK_BD"/>
</dbReference>
<dbReference type="CDD" id="cd01093">
    <property type="entry name" value="CRIB_PAK_like"/>
    <property type="match status" value="1"/>
</dbReference>
<comment type="caution">
    <text evidence="15">The sequence shown here is derived from an EMBL/GenBank/DDBJ whole genome shotgun (WGS) entry which is preliminary data.</text>
</comment>
<gene>
    <name evidence="15" type="primary">CLA4</name>
    <name evidence="15" type="ORF">DFQ27_001563</name>
</gene>
<dbReference type="InterPro" id="IPR011993">
    <property type="entry name" value="PH-like_dom_sf"/>
</dbReference>
<keyword evidence="7 10" id="KW-0067">ATP-binding</keyword>
<comment type="catalytic activity">
    <reaction evidence="9">
        <text>L-seryl-[protein] + ATP = O-phospho-L-seryl-[protein] + ADP + H(+)</text>
        <dbReference type="Rhea" id="RHEA:17989"/>
        <dbReference type="Rhea" id="RHEA-COMP:9863"/>
        <dbReference type="Rhea" id="RHEA-COMP:11604"/>
        <dbReference type="ChEBI" id="CHEBI:15378"/>
        <dbReference type="ChEBI" id="CHEBI:29999"/>
        <dbReference type="ChEBI" id="CHEBI:30616"/>
        <dbReference type="ChEBI" id="CHEBI:83421"/>
        <dbReference type="ChEBI" id="CHEBI:456216"/>
        <dbReference type="EC" id="2.7.11.1"/>
    </reaction>
</comment>
<organism evidence="15 16">
    <name type="scientific">Actinomortierella ambigua</name>
    <dbReference type="NCBI Taxonomy" id="1343610"/>
    <lineage>
        <taxon>Eukaryota</taxon>
        <taxon>Fungi</taxon>
        <taxon>Fungi incertae sedis</taxon>
        <taxon>Mucoromycota</taxon>
        <taxon>Mortierellomycotina</taxon>
        <taxon>Mortierellomycetes</taxon>
        <taxon>Mortierellales</taxon>
        <taxon>Mortierellaceae</taxon>
        <taxon>Actinomortierella</taxon>
    </lineage>
</organism>
<dbReference type="InterPro" id="IPR017441">
    <property type="entry name" value="Protein_kinase_ATP_BS"/>
</dbReference>
<dbReference type="InterPro" id="IPR000719">
    <property type="entry name" value="Prot_kinase_dom"/>
</dbReference>
<feature type="compositionally biased region" description="Pro residues" evidence="11">
    <location>
        <begin position="300"/>
        <end position="321"/>
    </location>
</feature>
<dbReference type="PROSITE" id="PS50108">
    <property type="entry name" value="CRIB"/>
    <property type="match status" value="1"/>
</dbReference>
<dbReference type="CDD" id="cd06614">
    <property type="entry name" value="STKc_PAK"/>
    <property type="match status" value="1"/>
</dbReference>
<evidence type="ECO:0000256" key="10">
    <source>
        <dbReference type="PROSITE-ProRule" id="PRU10141"/>
    </source>
</evidence>
<protein>
    <recommendedName>
        <fullName evidence="2">non-specific serine/threonine protein kinase</fullName>
        <ecNumber evidence="2">2.7.11.1</ecNumber>
    </recommendedName>
</protein>
<comment type="similarity">
    <text evidence="1">Belongs to the protein kinase superfamily. STE Ser/Thr protein kinase family. STE20 subfamily.</text>
</comment>
<evidence type="ECO:0000259" key="12">
    <source>
        <dbReference type="PROSITE" id="PS50003"/>
    </source>
</evidence>
<keyword evidence="16" id="KW-1185">Reference proteome</keyword>
<dbReference type="Pfam" id="PF00069">
    <property type="entry name" value="Pkinase"/>
    <property type="match status" value="1"/>
</dbReference>
<evidence type="ECO:0000256" key="7">
    <source>
        <dbReference type="ARBA" id="ARBA00022840"/>
    </source>
</evidence>
<dbReference type="SMART" id="SM00233">
    <property type="entry name" value="PH"/>
    <property type="match status" value="1"/>
</dbReference>
<evidence type="ECO:0000256" key="8">
    <source>
        <dbReference type="ARBA" id="ARBA00047899"/>
    </source>
</evidence>
<keyword evidence="3" id="KW-0723">Serine/threonine-protein kinase</keyword>
<evidence type="ECO:0000256" key="3">
    <source>
        <dbReference type="ARBA" id="ARBA00022527"/>
    </source>
</evidence>
<dbReference type="FunFam" id="1.10.510.10:FF:000139">
    <property type="entry name" value="Non-specific serine/threonine protein kinase"/>
    <property type="match status" value="1"/>
</dbReference>
<keyword evidence="6 15" id="KW-0418">Kinase</keyword>
<dbReference type="PROSITE" id="PS00107">
    <property type="entry name" value="PROTEIN_KINASE_ATP"/>
    <property type="match status" value="1"/>
</dbReference>
<accession>A0A9P6QA76</accession>
<evidence type="ECO:0000259" key="14">
    <source>
        <dbReference type="PROSITE" id="PS50108"/>
    </source>
</evidence>
<feature type="binding site" evidence="10">
    <location>
        <position position="478"/>
    </location>
    <ligand>
        <name>ATP</name>
        <dbReference type="ChEBI" id="CHEBI:30616"/>
    </ligand>
</feature>
<evidence type="ECO:0000256" key="11">
    <source>
        <dbReference type="SAM" id="MobiDB-lite"/>
    </source>
</evidence>
<feature type="compositionally biased region" description="Pro residues" evidence="11">
    <location>
        <begin position="338"/>
        <end position="347"/>
    </location>
</feature>
<reference evidence="15" key="1">
    <citation type="journal article" date="2020" name="Fungal Divers.">
        <title>Resolving the Mortierellaceae phylogeny through synthesis of multi-gene phylogenetics and phylogenomics.</title>
        <authorList>
            <person name="Vandepol N."/>
            <person name="Liber J."/>
            <person name="Desiro A."/>
            <person name="Na H."/>
            <person name="Kennedy M."/>
            <person name="Barry K."/>
            <person name="Grigoriev I.V."/>
            <person name="Miller A.N."/>
            <person name="O'Donnell K."/>
            <person name="Stajich J.E."/>
            <person name="Bonito G."/>
        </authorList>
    </citation>
    <scope>NUCLEOTIDE SEQUENCE</scope>
    <source>
        <strain evidence="15">BC1065</strain>
    </source>
</reference>
<dbReference type="GO" id="GO:0004674">
    <property type="term" value="F:protein serine/threonine kinase activity"/>
    <property type="evidence" value="ECO:0007669"/>
    <property type="project" value="UniProtKB-KW"/>
</dbReference>
<dbReference type="Pfam" id="PF00786">
    <property type="entry name" value="PBD"/>
    <property type="match status" value="1"/>
</dbReference>
<dbReference type="Pfam" id="PF00169">
    <property type="entry name" value="PH"/>
    <property type="match status" value="1"/>
</dbReference>
<evidence type="ECO:0000256" key="4">
    <source>
        <dbReference type="ARBA" id="ARBA00022679"/>
    </source>
</evidence>
<feature type="compositionally biased region" description="Basic and acidic residues" evidence="11">
    <location>
        <begin position="238"/>
        <end position="256"/>
    </location>
</feature>
<feature type="domain" description="CRIB" evidence="14">
    <location>
        <begin position="134"/>
        <end position="147"/>
    </location>
</feature>
<evidence type="ECO:0000313" key="15">
    <source>
        <dbReference type="EMBL" id="KAG0263911.1"/>
    </source>
</evidence>
<feature type="compositionally biased region" description="Polar residues" evidence="11">
    <location>
        <begin position="322"/>
        <end position="331"/>
    </location>
</feature>
<evidence type="ECO:0000256" key="9">
    <source>
        <dbReference type="ARBA" id="ARBA00048679"/>
    </source>
</evidence>
<evidence type="ECO:0000259" key="13">
    <source>
        <dbReference type="PROSITE" id="PS50011"/>
    </source>
</evidence>
<feature type="compositionally biased region" description="Pro residues" evidence="11">
    <location>
        <begin position="357"/>
        <end position="368"/>
    </location>
</feature>
<dbReference type="GO" id="GO:0005524">
    <property type="term" value="F:ATP binding"/>
    <property type="evidence" value="ECO:0007669"/>
    <property type="project" value="UniProtKB-UniRule"/>
</dbReference>
<feature type="region of interest" description="Disordered" evidence="11">
    <location>
        <begin position="200"/>
        <end position="219"/>
    </location>
</feature>
<dbReference type="PANTHER" id="PTHR45832:SF22">
    <property type="entry name" value="SERINE_THREONINE-PROTEIN KINASE SAMKA-RELATED"/>
    <property type="match status" value="1"/>
</dbReference>
<dbReference type="EC" id="2.7.11.1" evidence="2"/>
<feature type="domain" description="PH" evidence="12">
    <location>
        <begin position="35"/>
        <end position="130"/>
    </location>
</feature>
<dbReference type="Gene3D" id="3.90.810.10">
    <property type="entry name" value="CRIB domain"/>
    <property type="match status" value="1"/>
</dbReference>